<dbReference type="Gene3D" id="1.10.3720.10">
    <property type="entry name" value="MetI-like"/>
    <property type="match status" value="1"/>
</dbReference>
<keyword evidence="13" id="KW-1185">Reference proteome</keyword>
<dbReference type="AlphaFoldDB" id="A0A6N9YM00"/>
<feature type="region of interest" description="Disordered" evidence="10">
    <location>
        <begin position="1"/>
        <end position="21"/>
    </location>
</feature>
<dbReference type="InterPro" id="IPR000515">
    <property type="entry name" value="MetI-like"/>
</dbReference>
<keyword evidence="8 9" id="KW-0472">Membrane</keyword>
<reference evidence="12 13" key="1">
    <citation type="submission" date="2020-02" db="EMBL/GenBank/DDBJ databases">
        <authorList>
            <person name="Li X.-J."/>
            <person name="Feng X.-M."/>
        </authorList>
    </citation>
    <scope>NUCLEOTIDE SEQUENCE [LARGE SCALE GENOMIC DNA]</scope>
    <source>
        <strain evidence="12 13">CGMCC 4.7225</strain>
    </source>
</reference>
<name>A0A6N9YM00_9ACTN</name>
<comment type="similarity">
    <text evidence="2">Belongs to the binding-protein-dependent transport system permease family. HisMQ subfamily.</text>
</comment>
<dbReference type="InterPro" id="IPR010065">
    <property type="entry name" value="AA_ABC_transptr_permease_3TM"/>
</dbReference>
<evidence type="ECO:0000256" key="5">
    <source>
        <dbReference type="ARBA" id="ARBA00022692"/>
    </source>
</evidence>
<evidence type="ECO:0000256" key="8">
    <source>
        <dbReference type="ARBA" id="ARBA00023136"/>
    </source>
</evidence>
<gene>
    <name evidence="12" type="ORF">G1H11_11855</name>
</gene>
<proteinExistence type="inferred from homology"/>
<keyword evidence="7 9" id="KW-1133">Transmembrane helix</keyword>
<keyword evidence="3 9" id="KW-0813">Transport</keyword>
<evidence type="ECO:0000256" key="2">
    <source>
        <dbReference type="ARBA" id="ARBA00010072"/>
    </source>
</evidence>
<comment type="caution">
    <text evidence="12">The sequence shown here is derived from an EMBL/GenBank/DDBJ whole genome shotgun (WGS) entry which is preliminary data.</text>
</comment>
<dbReference type="Proteomes" id="UP000469185">
    <property type="component" value="Unassembled WGS sequence"/>
</dbReference>
<dbReference type="NCBIfam" id="TIGR01726">
    <property type="entry name" value="HEQRo_perm_3TM"/>
    <property type="match status" value="1"/>
</dbReference>
<dbReference type="GO" id="GO:0006865">
    <property type="term" value="P:amino acid transport"/>
    <property type="evidence" value="ECO:0007669"/>
    <property type="project" value="UniProtKB-KW"/>
</dbReference>
<feature type="transmembrane region" description="Helical" evidence="9">
    <location>
        <begin position="57"/>
        <end position="76"/>
    </location>
</feature>
<dbReference type="GO" id="GO:0043190">
    <property type="term" value="C:ATP-binding cassette (ABC) transporter complex"/>
    <property type="evidence" value="ECO:0007669"/>
    <property type="project" value="InterPro"/>
</dbReference>
<dbReference type="EMBL" id="JAAGOB010000005">
    <property type="protein sequence ID" value="NED96004.1"/>
    <property type="molecule type" value="Genomic_DNA"/>
</dbReference>
<dbReference type="PANTHER" id="PTHR30614:SF20">
    <property type="entry name" value="GLUTAMINE TRANSPORT SYSTEM PERMEASE PROTEIN GLNP"/>
    <property type="match status" value="1"/>
</dbReference>
<keyword evidence="5 9" id="KW-0812">Transmembrane</keyword>
<evidence type="ECO:0000256" key="4">
    <source>
        <dbReference type="ARBA" id="ARBA00022475"/>
    </source>
</evidence>
<dbReference type="GO" id="GO:0022857">
    <property type="term" value="F:transmembrane transporter activity"/>
    <property type="evidence" value="ECO:0007669"/>
    <property type="project" value="InterPro"/>
</dbReference>
<evidence type="ECO:0000313" key="13">
    <source>
        <dbReference type="Proteomes" id="UP000469185"/>
    </source>
</evidence>
<dbReference type="InterPro" id="IPR043429">
    <property type="entry name" value="ArtM/GltK/GlnP/TcyL/YhdX-like"/>
</dbReference>
<feature type="domain" description="ABC transmembrane type-1" evidence="11">
    <location>
        <begin position="106"/>
        <end position="299"/>
    </location>
</feature>
<evidence type="ECO:0000313" key="12">
    <source>
        <dbReference type="EMBL" id="NED96004.1"/>
    </source>
</evidence>
<feature type="transmembrane region" description="Helical" evidence="9">
    <location>
        <begin position="106"/>
        <end position="130"/>
    </location>
</feature>
<evidence type="ECO:0000259" key="11">
    <source>
        <dbReference type="PROSITE" id="PS50928"/>
    </source>
</evidence>
<keyword evidence="6" id="KW-0029">Amino-acid transport</keyword>
<evidence type="ECO:0000256" key="10">
    <source>
        <dbReference type="SAM" id="MobiDB-lite"/>
    </source>
</evidence>
<dbReference type="CDD" id="cd06261">
    <property type="entry name" value="TM_PBP2"/>
    <property type="match status" value="1"/>
</dbReference>
<sequence length="316" mass="34558">MSFVPTAPSTPSSRSGSLTWSTSPCCPDRHVSTPSSFTPSALELDRRAYRRSRAHRSTAVALVSTVAFAAVVYLTVTNAPGWERTKTTFFDFSYGWEVLPTILEGLWLNIRVLAVAAVAVVVVALILALMRTLRGPVFLPLRLLATVYTDLFRGMPLLIVLYLVGFGLPALRLEWMPTEKAVLGTIALVLTYSAYVAEVFRAGIESVHPSQRAAARSLGLSYRQTMRLVILPQAVRKVTPPLLNDFVALQKDVGLISVLGAVDAIRRAQIEVSQTFNFTPYVVAGLLFVLMAVPSARIADWVTNRANRRQQAGGLV</sequence>
<evidence type="ECO:0000256" key="9">
    <source>
        <dbReference type="RuleBase" id="RU363032"/>
    </source>
</evidence>
<dbReference type="InterPro" id="IPR035906">
    <property type="entry name" value="MetI-like_sf"/>
</dbReference>
<evidence type="ECO:0000256" key="6">
    <source>
        <dbReference type="ARBA" id="ARBA00022970"/>
    </source>
</evidence>
<organism evidence="12 13">
    <name type="scientific">Phytoactinopolyspora alkaliphila</name>
    <dbReference type="NCBI Taxonomy" id="1783498"/>
    <lineage>
        <taxon>Bacteria</taxon>
        <taxon>Bacillati</taxon>
        <taxon>Actinomycetota</taxon>
        <taxon>Actinomycetes</taxon>
        <taxon>Jiangellales</taxon>
        <taxon>Jiangellaceae</taxon>
        <taxon>Phytoactinopolyspora</taxon>
    </lineage>
</organism>
<feature type="transmembrane region" description="Helical" evidence="9">
    <location>
        <begin position="278"/>
        <end position="299"/>
    </location>
</feature>
<evidence type="ECO:0000256" key="3">
    <source>
        <dbReference type="ARBA" id="ARBA00022448"/>
    </source>
</evidence>
<accession>A0A6N9YM00</accession>
<feature type="transmembrane region" description="Helical" evidence="9">
    <location>
        <begin position="151"/>
        <end position="171"/>
    </location>
</feature>
<dbReference type="Pfam" id="PF00528">
    <property type="entry name" value="BPD_transp_1"/>
    <property type="match status" value="1"/>
</dbReference>
<evidence type="ECO:0000256" key="1">
    <source>
        <dbReference type="ARBA" id="ARBA00004651"/>
    </source>
</evidence>
<dbReference type="SUPFAM" id="SSF161098">
    <property type="entry name" value="MetI-like"/>
    <property type="match status" value="1"/>
</dbReference>
<keyword evidence="4" id="KW-1003">Cell membrane</keyword>
<dbReference type="PANTHER" id="PTHR30614">
    <property type="entry name" value="MEMBRANE COMPONENT OF AMINO ACID ABC TRANSPORTER"/>
    <property type="match status" value="1"/>
</dbReference>
<evidence type="ECO:0000256" key="7">
    <source>
        <dbReference type="ARBA" id="ARBA00022989"/>
    </source>
</evidence>
<dbReference type="PROSITE" id="PS50928">
    <property type="entry name" value="ABC_TM1"/>
    <property type="match status" value="1"/>
</dbReference>
<protein>
    <submittedName>
        <fullName evidence="12">Amino acid ABC transporter permease</fullName>
    </submittedName>
</protein>
<comment type="subcellular location">
    <subcellularLocation>
        <location evidence="1 9">Cell membrane</location>
        <topology evidence="1 9">Multi-pass membrane protein</topology>
    </subcellularLocation>
</comment>